<evidence type="ECO:0000256" key="9">
    <source>
        <dbReference type="ARBA" id="ARBA00022989"/>
    </source>
</evidence>
<evidence type="ECO:0000256" key="5">
    <source>
        <dbReference type="ARBA" id="ARBA00017171"/>
    </source>
</evidence>
<evidence type="ECO:0000256" key="4">
    <source>
        <dbReference type="ARBA" id="ARBA00013174"/>
    </source>
</evidence>
<keyword evidence="13" id="KW-1208">Phospholipid metabolism</keyword>
<reference evidence="17" key="1">
    <citation type="submission" date="2020-10" db="EMBL/GenBank/DDBJ databases">
        <authorList>
            <person name="Gilroy R."/>
        </authorList>
    </citation>
    <scope>NUCLEOTIDE SEQUENCE</scope>
    <source>
        <strain evidence="17">ChiHjej13B12-12457</strain>
    </source>
</reference>
<feature type="transmembrane region" description="Helical" evidence="16">
    <location>
        <begin position="192"/>
        <end position="211"/>
    </location>
</feature>
<reference evidence="17" key="2">
    <citation type="journal article" date="2021" name="PeerJ">
        <title>Extensive microbial diversity within the chicken gut microbiome revealed by metagenomics and culture.</title>
        <authorList>
            <person name="Gilroy R."/>
            <person name="Ravi A."/>
            <person name="Getino M."/>
            <person name="Pursley I."/>
            <person name="Horton D.L."/>
            <person name="Alikhan N.F."/>
            <person name="Baker D."/>
            <person name="Gharbi K."/>
            <person name="Hall N."/>
            <person name="Watson M."/>
            <person name="Adriaenssens E.M."/>
            <person name="Foster-Nyarko E."/>
            <person name="Jarju S."/>
            <person name="Secka A."/>
            <person name="Antonio M."/>
            <person name="Oren A."/>
            <person name="Chaudhuri R.R."/>
            <person name="La Ragione R."/>
            <person name="Hildebrand F."/>
            <person name="Pallen M.J."/>
        </authorList>
    </citation>
    <scope>NUCLEOTIDE SEQUENCE</scope>
    <source>
        <strain evidence="17">ChiHjej13B12-12457</strain>
    </source>
</reference>
<proteinExistence type="inferred from homology"/>
<evidence type="ECO:0000313" key="18">
    <source>
        <dbReference type="Proteomes" id="UP000886744"/>
    </source>
</evidence>
<name>A0A9D1E285_9BACT</name>
<evidence type="ECO:0000256" key="15">
    <source>
        <dbReference type="RuleBase" id="RU003750"/>
    </source>
</evidence>
<dbReference type="Proteomes" id="UP000886744">
    <property type="component" value="Unassembled WGS sequence"/>
</dbReference>
<feature type="transmembrane region" description="Helical" evidence="16">
    <location>
        <begin position="93"/>
        <end position="113"/>
    </location>
</feature>
<comment type="caution">
    <text evidence="17">The sequence shown here is derived from an EMBL/GenBank/DDBJ whole genome shotgun (WGS) entry which is preliminary data.</text>
</comment>
<gene>
    <name evidence="17" type="primary">pssA</name>
    <name evidence="17" type="ORF">IAC94_07030</name>
</gene>
<dbReference type="InterPro" id="IPR000462">
    <property type="entry name" value="CDP-OH_P_trans"/>
</dbReference>
<dbReference type="InterPro" id="IPR050324">
    <property type="entry name" value="CDP-alcohol_PTase-I"/>
</dbReference>
<sequence>MKLTKYLPDAITCLNLLSGSAAVILAFQDDFDMALAMIVLAAVFDFLDGLAARVFHAYSDIGKELDSLADTVSFGLAPSLILYNYLAGFTSGIHSYICYVPLLIAAFSALRLAKFNLDTRQSESFLGLPVPASALFAASLAAFAGHYEHIANTFLANNWAIPAVTLILCALLVSELPMFSMKLKTLKWKDNAQRFTFLCIIIPAAVILLILKIHWTGIVFTVFAFYIVWNAAAALLRKLLHK</sequence>
<dbReference type="GO" id="GO:0012505">
    <property type="term" value="C:endomembrane system"/>
    <property type="evidence" value="ECO:0007669"/>
    <property type="project" value="UniProtKB-SubCell"/>
</dbReference>
<dbReference type="InterPro" id="IPR048254">
    <property type="entry name" value="CDP_ALCOHOL_P_TRANSF_CS"/>
</dbReference>
<dbReference type="Pfam" id="PF01066">
    <property type="entry name" value="CDP-OH_P_transf"/>
    <property type="match status" value="1"/>
</dbReference>
<dbReference type="Gene3D" id="1.20.120.1760">
    <property type="match status" value="1"/>
</dbReference>
<evidence type="ECO:0000256" key="6">
    <source>
        <dbReference type="ARBA" id="ARBA00022516"/>
    </source>
</evidence>
<evidence type="ECO:0000256" key="2">
    <source>
        <dbReference type="ARBA" id="ARBA00004127"/>
    </source>
</evidence>
<comment type="similarity">
    <text evidence="3 15">Belongs to the CDP-alcohol phosphatidyltransferase class-I family.</text>
</comment>
<keyword evidence="12" id="KW-0594">Phospholipid biosynthesis</keyword>
<feature type="transmembrane region" description="Helical" evidence="16">
    <location>
        <begin position="7"/>
        <end position="27"/>
    </location>
</feature>
<dbReference type="EC" id="2.7.8.8" evidence="4"/>
<evidence type="ECO:0000256" key="13">
    <source>
        <dbReference type="ARBA" id="ARBA00023264"/>
    </source>
</evidence>
<comment type="catalytic activity">
    <reaction evidence="1">
        <text>a CDP-1,2-diacyl-sn-glycerol + L-serine = a 1,2-diacyl-sn-glycero-3-phospho-L-serine + CMP + H(+)</text>
        <dbReference type="Rhea" id="RHEA:16913"/>
        <dbReference type="ChEBI" id="CHEBI:15378"/>
        <dbReference type="ChEBI" id="CHEBI:33384"/>
        <dbReference type="ChEBI" id="CHEBI:57262"/>
        <dbReference type="ChEBI" id="CHEBI:58332"/>
        <dbReference type="ChEBI" id="CHEBI:60377"/>
        <dbReference type="EC" id="2.7.8.8"/>
    </reaction>
</comment>
<evidence type="ECO:0000313" key="17">
    <source>
        <dbReference type="EMBL" id="HIR63257.1"/>
    </source>
</evidence>
<dbReference type="PROSITE" id="PS00379">
    <property type="entry name" value="CDP_ALCOHOL_P_TRANSF"/>
    <property type="match status" value="1"/>
</dbReference>
<feature type="transmembrane region" description="Helical" evidence="16">
    <location>
        <begin position="33"/>
        <end position="55"/>
    </location>
</feature>
<dbReference type="PANTHER" id="PTHR14269">
    <property type="entry name" value="CDP-DIACYLGLYCEROL--GLYCEROL-3-PHOSPHATE 3-PHOSPHATIDYLTRANSFERASE-RELATED"/>
    <property type="match status" value="1"/>
</dbReference>
<protein>
    <recommendedName>
        <fullName evidence="5">CDP-diacylglycerol--serine O-phosphatidyltransferase</fullName>
        <ecNumber evidence="4">2.7.8.8</ecNumber>
    </recommendedName>
    <alternativeName>
        <fullName evidence="14">Phosphatidylserine synthase</fullName>
    </alternativeName>
</protein>
<organism evidence="17 18">
    <name type="scientific">Candidatus Coprenecus avistercoris</name>
    <dbReference type="NCBI Taxonomy" id="2840730"/>
    <lineage>
        <taxon>Bacteria</taxon>
        <taxon>Pseudomonadati</taxon>
        <taxon>Bacteroidota</taxon>
        <taxon>Bacteroidia</taxon>
        <taxon>Bacteroidales</taxon>
        <taxon>Rikenellaceae</taxon>
        <taxon>Rikenellaceae incertae sedis</taxon>
        <taxon>Candidatus Coprenecus</taxon>
    </lineage>
</organism>
<accession>A0A9D1E285</accession>
<dbReference type="EMBL" id="DVHI01000084">
    <property type="protein sequence ID" value="HIR63257.1"/>
    <property type="molecule type" value="Genomic_DNA"/>
</dbReference>
<keyword evidence="10" id="KW-0443">Lipid metabolism</keyword>
<keyword evidence="11 16" id="KW-0472">Membrane</keyword>
<evidence type="ECO:0000256" key="1">
    <source>
        <dbReference type="ARBA" id="ARBA00000287"/>
    </source>
</evidence>
<dbReference type="InterPro" id="IPR043130">
    <property type="entry name" value="CDP-OH_PTrfase_TM_dom"/>
</dbReference>
<evidence type="ECO:0000256" key="8">
    <source>
        <dbReference type="ARBA" id="ARBA00022692"/>
    </source>
</evidence>
<comment type="subcellular location">
    <subcellularLocation>
        <location evidence="2">Endomembrane system</location>
        <topology evidence="2">Multi-pass membrane protein</topology>
    </subcellularLocation>
</comment>
<dbReference type="InterPro" id="IPR004533">
    <property type="entry name" value="CDP-diaglyc--ser_O-PTrfase"/>
</dbReference>
<feature type="transmembrane region" description="Helical" evidence="16">
    <location>
        <begin position="159"/>
        <end position="180"/>
    </location>
</feature>
<dbReference type="AlphaFoldDB" id="A0A9D1E285"/>
<keyword evidence="6" id="KW-0444">Lipid biosynthesis</keyword>
<keyword evidence="9 16" id="KW-1133">Transmembrane helix</keyword>
<keyword evidence="8 16" id="KW-0812">Transmembrane</keyword>
<evidence type="ECO:0000256" key="16">
    <source>
        <dbReference type="SAM" id="Phobius"/>
    </source>
</evidence>
<keyword evidence="7 15" id="KW-0808">Transferase</keyword>
<evidence type="ECO:0000256" key="14">
    <source>
        <dbReference type="ARBA" id="ARBA00032361"/>
    </source>
</evidence>
<dbReference type="GO" id="GO:0008654">
    <property type="term" value="P:phospholipid biosynthetic process"/>
    <property type="evidence" value="ECO:0007669"/>
    <property type="project" value="UniProtKB-KW"/>
</dbReference>
<evidence type="ECO:0000256" key="10">
    <source>
        <dbReference type="ARBA" id="ARBA00023098"/>
    </source>
</evidence>
<dbReference type="GO" id="GO:0003882">
    <property type="term" value="F:CDP-diacylglycerol-serine O-phosphatidyltransferase activity"/>
    <property type="evidence" value="ECO:0007669"/>
    <property type="project" value="UniProtKB-EC"/>
</dbReference>
<evidence type="ECO:0000256" key="12">
    <source>
        <dbReference type="ARBA" id="ARBA00023209"/>
    </source>
</evidence>
<evidence type="ECO:0000256" key="3">
    <source>
        <dbReference type="ARBA" id="ARBA00010441"/>
    </source>
</evidence>
<feature type="transmembrane region" description="Helical" evidence="16">
    <location>
        <begin position="125"/>
        <end position="147"/>
    </location>
</feature>
<evidence type="ECO:0000256" key="7">
    <source>
        <dbReference type="ARBA" id="ARBA00022679"/>
    </source>
</evidence>
<dbReference type="PANTHER" id="PTHR14269:SF61">
    <property type="entry name" value="CDP-DIACYLGLYCEROL--SERINE O-PHOSPHATIDYLTRANSFERASE"/>
    <property type="match status" value="1"/>
</dbReference>
<dbReference type="NCBIfam" id="TIGR00473">
    <property type="entry name" value="pssA"/>
    <property type="match status" value="1"/>
</dbReference>
<feature type="transmembrane region" description="Helical" evidence="16">
    <location>
        <begin position="217"/>
        <end position="236"/>
    </location>
</feature>
<evidence type="ECO:0000256" key="11">
    <source>
        <dbReference type="ARBA" id="ARBA00023136"/>
    </source>
</evidence>
<dbReference type="GO" id="GO:0016020">
    <property type="term" value="C:membrane"/>
    <property type="evidence" value="ECO:0007669"/>
    <property type="project" value="InterPro"/>
</dbReference>